<evidence type="ECO:0000313" key="2">
    <source>
        <dbReference type="Proteomes" id="UP000285301"/>
    </source>
</evidence>
<proteinExistence type="predicted"/>
<dbReference type="OrthoDB" id="203754at2759"/>
<comment type="caution">
    <text evidence="1">The sequence shown here is derived from an EMBL/GenBank/DDBJ whole genome shotgun (WGS) entry which is preliminary data.</text>
</comment>
<organism evidence="1 2">
    <name type="scientific">Dinothrombium tinctorium</name>
    <dbReference type="NCBI Taxonomy" id="1965070"/>
    <lineage>
        <taxon>Eukaryota</taxon>
        <taxon>Metazoa</taxon>
        <taxon>Ecdysozoa</taxon>
        <taxon>Arthropoda</taxon>
        <taxon>Chelicerata</taxon>
        <taxon>Arachnida</taxon>
        <taxon>Acari</taxon>
        <taxon>Acariformes</taxon>
        <taxon>Trombidiformes</taxon>
        <taxon>Prostigmata</taxon>
        <taxon>Anystina</taxon>
        <taxon>Parasitengona</taxon>
        <taxon>Trombidioidea</taxon>
        <taxon>Trombidiidae</taxon>
        <taxon>Dinothrombium</taxon>
    </lineage>
</organism>
<protein>
    <submittedName>
        <fullName evidence="1">Uncharacterized protein</fullName>
    </submittedName>
</protein>
<dbReference type="Proteomes" id="UP000285301">
    <property type="component" value="Unassembled WGS sequence"/>
</dbReference>
<sequence length="52" mass="6136">MEPIVVFEILTRNNEKICFECKLTKFNQLRFAVAYVLKEINSIEEKAIFKAL</sequence>
<gene>
    <name evidence="1" type="ORF">B4U79_12502</name>
</gene>
<dbReference type="EMBL" id="NCKU01015080">
    <property type="protein sequence ID" value="RWR99460.1"/>
    <property type="molecule type" value="Genomic_DNA"/>
</dbReference>
<dbReference type="AlphaFoldDB" id="A0A3S3NVG0"/>
<keyword evidence="2" id="KW-1185">Reference proteome</keyword>
<name>A0A3S3NVG0_9ACAR</name>
<evidence type="ECO:0000313" key="1">
    <source>
        <dbReference type="EMBL" id="RWR99460.1"/>
    </source>
</evidence>
<reference evidence="1 2" key="1">
    <citation type="journal article" date="2018" name="Gigascience">
        <title>Genomes of trombidid mites reveal novel predicted allergens and laterally-transferred genes associated with secondary metabolism.</title>
        <authorList>
            <person name="Dong X."/>
            <person name="Chaisiri K."/>
            <person name="Xia D."/>
            <person name="Armstrong S.D."/>
            <person name="Fang Y."/>
            <person name="Donnelly M.J."/>
            <person name="Kadowaki T."/>
            <person name="McGarry J.W."/>
            <person name="Darby A.C."/>
            <person name="Makepeace B.L."/>
        </authorList>
    </citation>
    <scope>NUCLEOTIDE SEQUENCE [LARGE SCALE GENOMIC DNA]</scope>
    <source>
        <strain evidence="1">UoL-WK</strain>
    </source>
</reference>
<accession>A0A3S3NVG0</accession>